<feature type="region of interest" description="Disordered" evidence="1">
    <location>
        <begin position="90"/>
        <end position="109"/>
    </location>
</feature>
<evidence type="ECO:0000313" key="3">
    <source>
        <dbReference type="Proteomes" id="UP001205843"/>
    </source>
</evidence>
<protein>
    <recommendedName>
        <fullName evidence="4">DUF3634 family protein</fullName>
    </recommendedName>
</protein>
<sequence length="109" mass="11351">MVLTVILLLVTAAVFAAIIIHARVVFVLRIDGGRITTLRGRPPPGFVNACEDVARMRGVAQGRIKGVRTGAGTQLRFSSEIPAHTHQAFRNVWTPPPGGGGGGGARASG</sequence>
<feature type="compositionally biased region" description="Gly residues" evidence="1">
    <location>
        <begin position="99"/>
        <end position="109"/>
    </location>
</feature>
<gene>
    <name evidence="2" type="ORF">J2T57_002369</name>
</gene>
<dbReference type="Pfam" id="PF12321">
    <property type="entry name" value="DUF3634"/>
    <property type="match status" value="1"/>
</dbReference>
<name>A0AAE3G5R0_9GAMM</name>
<dbReference type="InterPro" id="IPR022090">
    <property type="entry name" value="DUF3634"/>
</dbReference>
<dbReference type="EMBL" id="JALJXV010000005">
    <property type="protein sequence ID" value="MCP1675221.1"/>
    <property type="molecule type" value="Genomic_DNA"/>
</dbReference>
<accession>A0AAE3G5R0</accession>
<evidence type="ECO:0000313" key="2">
    <source>
        <dbReference type="EMBL" id="MCP1675221.1"/>
    </source>
</evidence>
<comment type="caution">
    <text evidence="2">The sequence shown here is derived from an EMBL/GenBank/DDBJ whole genome shotgun (WGS) entry which is preliminary data.</text>
</comment>
<dbReference type="AlphaFoldDB" id="A0AAE3G5R0"/>
<organism evidence="2 3">
    <name type="scientific">Natronocella acetinitrilica</name>
    <dbReference type="NCBI Taxonomy" id="414046"/>
    <lineage>
        <taxon>Bacteria</taxon>
        <taxon>Pseudomonadati</taxon>
        <taxon>Pseudomonadota</taxon>
        <taxon>Gammaproteobacteria</taxon>
        <taxon>Chromatiales</taxon>
        <taxon>Ectothiorhodospiraceae</taxon>
        <taxon>Natronocella</taxon>
    </lineage>
</organism>
<evidence type="ECO:0000256" key="1">
    <source>
        <dbReference type="SAM" id="MobiDB-lite"/>
    </source>
</evidence>
<evidence type="ECO:0008006" key="4">
    <source>
        <dbReference type="Google" id="ProtNLM"/>
    </source>
</evidence>
<keyword evidence="3" id="KW-1185">Reference proteome</keyword>
<dbReference type="Proteomes" id="UP001205843">
    <property type="component" value="Unassembled WGS sequence"/>
</dbReference>
<proteinExistence type="predicted"/>
<reference evidence="2" key="1">
    <citation type="submission" date="2022-03" db="EMBL/GenBank/DDBJ databases">
        <title>Genomic Encyclopedia of Type Strains, Phase III (KMG-III): the genomes of soil and plant-associated and newly described type strains.</title>
        <authorList>
            <person name="Whitman W."/>
        </authorList>
    </citation>
    <scope>NUCLEOTIDE SEQUENCE</scope>
    <source>
        <strain evidence="2">ANL 6-2</strain>
    </source>
</reference>
<dbReference type="RefSeq" id="WP_253478329.1">
    <property type="nucleotide sequence ID" value="NZ_JALJXV010000005.1"/>
</dbReference>